<proteinExistence type="predicted"/>
<gene>
    <name evidence="6" type="ORF">A5630_29315</name>
</gene>
<reference evidence="6 7" key="1">
    <citation type="submission" date="2016-06" db="EMBL/GenBank/DDBJ databases">
        <authorList>
            <person name="Kjaerup R.B."/>
            <person name="Dalgaard T.S."/>
            <person name="Juul-Madsen H.R."/>
        </authorList>
    </citation>
    <scope>NUCLEOTIDE SEQUENCE [LARGE SCALE GENOMIC DNA]</scope>
    <source>
        <strain evidence="6 7">1127319.6</strain>
    </source>
</reference>
<comment type="caution">
    <text evidence="6">The sequence shown here is derived from an EMBL/GenBank/DDBJ whole genome shotgun (WGS) entry which is preliminary data.</text>
</comment>
<dbReference type="OrthoDB" id="9814695at2"/>
<dbReference type="InterPro" id="IPR050172">
    <property type="entry name" value="SsuD_RutA_monooxygenase"/>
</dbReference>
<keyword evidence="3" id="KW-0560">Oxidoreductase</keyword>
<dbReference type="PANTHER" id="PTHR42847">
    <property type="entry name" value="ALKANESULFONATE MONOOXYGENASE"/>
    <property type="match status" value="1"/>
</dbReference>
<keyword evidence="1" id="KW-0285">Flavoprotein</keyword>
<evidence type="ECO:0000256" key="1">
    <source>
        <dbReference type="ARBA" id="ARBA00022630"/>
    </source>
</evidence>
<dbReference type="Gene3D" id="3.20.20.30">
    <property type="entry name" value="Luciferase-like domain"/>
    <property type="match status" value="1"/>
</dbReference>
<dbReference type="SUPFAM" id="SSF51679">
    <property type="entry name" value="Bacterial luciferase-like"/>
    <property type="match status" value="1"/>
</dbReference>
<dbReference type="GO" id="GO:0008726">
    <property type="term" value="F:alkanesulfonate monooxygenase activity"/>
    <property type="evidence" value="ECO:0007669"/>
    <property type="project" value="TreeGrafter"/>
</dbReference>
<dbReference type="InterPro" id="IPR011251">
    <property type="entry name" value="Luciferase-like_dom"/>
</dbReference>
<dbReference type="AlphaFoldDB" id="A0A1A3GS53"/>
<accession>A0A1A3GS53</accession>
<evidence type="ECO:0000313" key="7">
    <source>
        <dbReference type="Proteomes" id="UP000093898"/>
    </source>
</evidence>
<evidence type="ECO:0000313" key="6">
    <source>
        <dbReference type="EMBL" id="OBJ38675.1"/>
    </source>
</evidence>
<protein>
    <submittedName>
        <fullName evidence="6">Alkanesulfonate monooxygenase</fullName>
    </submittedName>
</protein>
<evidence type="ECO:0000256" key="3">
    <source>
        <dbReference type="ARBA" id="ARBA00023002"/>
    </source>
</evidence>
<keyword evidence="4 6" id="KW-0503">Monooxygenase</keyword>
<dbReference type="GO" id="GO:0046306">
    <property type="term" value="P:alkanesulfonate catabolic process"/>
    <property type="evidence" value="ECO:0007669"/>
    <property type="project" value="TreeGrafter"/>
</dbReference>
<name>A0A1A3GS53_MYCMU</name>
<sequence length="345" mass="37820">MTATLTAPRFGVWAPVYGTWGARTHPVEVPDASYRRTRDLIVRAEELGFDSTLVAQHVLHPGGAEHDVLETWSTLAGLAEATSRVELIGAIKPLLFNPLVFAKTVANIEQIASDRVAINLVSGWFLPELEAIGLGDVTHGDRYEYSREWLDVVGRLWRGDAIESGLDGAVAAGAQLRPALERTPRVYLGGESESARALAAAQADVFFLNGRPPQDAAEIIDDMRRRERKKPEPLRFGLSAFVIARESEEEAQHEFEYLQGLVDGSGQRDRTVGADPATAMFKVHEGVARVGTNGGTLAGLIGSYEQVAERITTFAGLGIDLFMLQFQPLETEMERFATHILPLFR</sequence>
<dbReference type="InterPro" id="IPR036661">
    <property type="entry name" value="Luciferase-like_sf"/>
</dbReference>
<dbReference type="PANTHER" id="PTHR42847:SF4">
    <property type="entry name" value="ALKANESULFONATE MONOOXYGENASE-RELATED"/>
    <property type="match status" value="1"/>
</dbReference>
<keyword evidence="2" id="KW-0288">FMN</keyword>
<dbReference type="Proteomes" id="UP000093898">
    <property type="component" value="Unassembled WGS sequence"/>
</dbReference>
<dbReference type="EMBL" id="LZLC01000196">
    <property type="protein sequence ID" value="OBJ38675.1"/>
    <property type="molecule type" value="Genomic_DNA"/>
</dbReference>
<feature type="domain" description="Luciferase-like" evidence="5">
    <location>
        <begin position="27"/>
        <end position="320"/>
    </location>
</feature>
<evidence type="ECO:0000256" key="4">
    <source>
        <dbReference type="ARBA" id="ARBA00023033"/>
    </source>
</evidence>
<dbReference type="Pfam" id="PF00296">
    <property type="entry name" value="Bac_luciferase"/>
    <property type="match status" value="1"/>
</dbReference>
<dbReference type="RefSeq" id="WP_064984011.1">
    <property type="nucleotide sequence ID" value="NZ_LZLC01000196.1"/>
</dbReference>
<evidence type="ECO:0000259" key="5">
    <source>
        <dbReference type="Pfam" id="PF00296"/>
    </source>
</evidence>
<organism evidence="6 7">
    <name type="scientific">Mycolicibacterium mucogenicum</name>
    <name type="common">Mycobacterium mucogenicum</name>
    <dbReference type="NCBI Taxonomy" id="56689"/>
    <lineage>
        <taxon>Bacteria</taxon>
        <taxon>Bacillati</taxon>
        <taxon>Actinomycetota</taxon>
        <taxon>Actinomycetes</taxon>
        <taxon>Mycobacteriales</taxon>
        <taxon>Mycobacteriaceae</taxon>
        <taxon>Mycolicibacterium</taxon>
    </lineage>
</organism>
<evidence type="ECO:0000256" key="2">
    <source>
        <dbReference type="ARBA" id="ARBA00022643"/>
    </source>
</evidence>
<dbReference type="STRING" id="56689.GCA_001291445_03122"/>